<sequence>MLVSIVVLKKDTKSRTLVIITNIFLAYCFALTAFVLLYLCHKMETLNHYKNIPQDLLSSRHHETKLNTPKATQSAWKYILT</sequence>
<evidence type="ECO:0000313" key="2">
    <source>
        <dbReference type="EMBL" id="GEM75142.1"/>
    </source>
</evidence>
<accession>A0A511QFA5</accession>
<keyword evidence="1" id="KW-0472">Membrane</keyword>
<evidence type="ECO:0000313" key="3">
    <source>
        <dbReference type="Proteomes" id="UP000321922"/>
    </source>
</evidence>
<reference evidence="2 3" key="1">
    <citation type="submission" date="2019-07" db="EMBL/GenBank/DDBJ databases">
        <title>Whole genome shotgun sequence of Vibrio sagamiensis NBRC 104589.</title>
        <authorList>
            <person name="Hosoyama A."/>
            <person name="Uohara A."/>
            <person name="Ohji S."/>
            <person name="Ichikawa N."/>
        </authorList>
    </citation>
    <scope>NUCLEOTIDE SEQUENCE [LARGE SCALE GENOMIC DNA]</scope>
    <source>
        <strain evidence="2 3">NBRC 104589</strain>
    </source>
</reference>
<keyword evidence="3" id="KW-1185">Reference proteome</keyword>
<comment type="caution">
    <text evidence="2">The sequence shown here is derived from an EMBL/GenBank/DDBJ whole genome shotgun (WGS) entry which is preliminary data.</text>
</comment>
<organism evidence="2 3">
    <name type="scientific">Vibrio sagamiensis NBRC 104589</name>
    <dbReference type="NCBI Taxonomy" id="1219064"/>
    <lineage>
        <taxon>Bacteria</taxon>
        <taxon>Pseudomonadati</taxon>
        <taxon>Pseudomonadota</taxon>
        <taxon>Gammaproteobacteria</taxon>
        <taxon>Vibrionales</taxon>
        <taxon>Vibrionaceae</taxon>
        <taxon>Vibrio</taxon>
    </lineage>
</organism>
<dbReference type="AlphaFoldDB" id="A0A511QFA5"/>
<feature type="transmembrane region" description="Helical" evidence="1">
    <location>
        <begin position="17"/>
        <end position="40"/>
    </location>
</feature>
<evidence type="ECO:0000256" key="1">
    <source>
        <dbReference type="SAM" id="Phobius"/>
    </source>
</evidence>
<keyword evidence="1" id="KW-0812">Transmembrane</keyword>
<dbReference type="Proteomes" id="UP000321922">
    <property type="component" value="Unassembled WGS sequence"/>
</dbReference>
<protein>
    <submittedName>
        <fullName evidence="2">Uncharacterized protein</fullName>
    </submittedName>
</protein>
<name>A0A511QFA5_9VIBR</name>
<keyword evidence="1" id="KW-1133">Transmembrane helix</keyword>
<dbReference type="EMBL" id="BJXJ01000009">
    <property type="protein sequence ID" value="GEM75142.1"/>
    <property type="molecule type" value="Genomic_DNA"/>
</dbReference>
<gene>
    <name evidence="2" type="ORF">VSA01S_12540</name>
</gene>
<proteinExistence type="predicted"/>